<dbReference type="InterPro" id="IPR013894">
    <property type="entry name" value="RMI1_OB"/>
</dbReference>
<dbReference type="PANTHER" id="PTHR13681:SF24">
    <property type="entry name" value="TUDOR DOMAIN-CONTAINING PROTEIN 3"/>
    <property type="match status" value="1"/>
</dbReference>
<proteinExistence type="predicted"/>
<protein>
    <recommendedName>
        <fullName evidence="5">RecQ mediated genome instability protein 1 OB-fold domain-containing protein</fullName>
    </recommendedName>
</protein>
<feature type="compositionally biased region" description="Basic and acidic residues" evidence="3">
    <location>
        <begin position="270"/>
        <end position="287"/>
    </location>
</feature>
<keyword evidence="4" id="KW-1133">Transmembrane helix</keyword>
<dbReference type="AlphaFoldDB" id="A0AAP0NA70"/>
<comment type="caution">
    <text evidence="6">The sequence shown here is derived from an EMBL/GenBank/DDBJ whole genome shotgun (WGS) entry which is preliminary data.</text>
</comment>
<evidence type="ECO:0000313" key="6">
    <source>
        <dbReference type="EMBL" id="KAK9268541.1"/>
    </source>
</evidence>
<dbReference type="PANTHER" id="PTHR13681">
    <property type="entry name" value="SURVIVAL OF MOTOR NEURON-RELATED-SPLICING FACTOR 30-RELATED"/>
    <property type="match status" value="1"/>
</dbReference>
<keyword evidence="7" id="KW-1185">Reference proteome</keyword>
<evidence type="ECO:0000256" key="4">
    <source>
        <dbReference type="SAM" id="Phobius"/>
    </source>
</evidence>
<dbReference type="Pfam" id="PF08585">
    <property type="entry name" value="RMI1_N_C"/>
    <property type="match status" value="1"/>
</dbReference>
<dbReference type="InterPro" id="IPR042470">
    <property type="entry name" value="RMI1_N_C_sf"/>
</dbReference>
<comment type="subcellular location">
    <subcellularLocation>
        <location evidence="1">Nucleus</location>
    </subcellularLocation>
</comment>
<evidence type="ECO:0000313" key="7">
    <source>
        <dbReference type="Proteomes" id="UP001415857"/>
    </source>
</evidence>
<reference evidence="6 7" key="1">
    <citation type="journal article" date="2024" name="Plant J.">
        <title>Genome sequences and population genomics reveal climatic adaptation and genomic divergence between two closely related sweetgum species.</title>
        <authorList>
            <person name="Xu W.Q."/>
            <person name="Ren C.Q."/>
            <person name="Zhang X.Y."/>
            <person name="Comes H.P."/>
            <person name="Liu X.H."/>
            <person name="Li Y.G."/>
            <person name="Kettle C.J."/>
            <person name="Jalonen R."/>
            <person name="Gaisberger H."/>
            <person name="Ma Y.Z."/>
            <person name="Qiu Y.X."/>
        </authorList>
    </citation>
    <scope>NUCLEOTIDE SEQUENCE [LARGE SCALE GENOMIC DNA]</scope>
    <source>
        <strain evidence="6">Hangzhou</strain>
    </source>
</reference>
<gene>
    <name evidence="6" type="ORF">L1049_000295</name>
</gene>
<feature type="compositionally biased region" description="Basic and acidic residues" evidence="3">
    <location>
        <begin position="316"/>
        <end position="336"/>
    </location>
</feature>
<dbReference type="GO" id="GO:0005634">
    <property type="term" value="C:nucleus"/>
    <property type="evidence" value="ECO:0007669"/>
    <property type="project" value="UniProtKB-SubCell"/>
</dbReference>
<keyword evidence="4" id="KW-0812">Transmembrane</keyword>
<accession>A0AAP0NA70</accession>
<dbReference type="EMBL" id="JBBPBK010000015">
    <property type="protein sequence ID" value="KAK9268541.1"/>
    <property type="molecule type" value="Genomic_DNA"/>
</dbReference>
<feature type="domain" description="RecQ mediated genome instability protein 1 OB-fold" evidence="5">
    <location>
        <begin position="70"/>
        <end position="175"/>
    </location>
</feature>
<feature type="region of interest" description="Disordered" evidence="3">
    <location>
        <begin position="355"/>
        <end position="378"/>
    </location>
</feature>
<evidence type="ECO:0000256" key="3">
    <source>
        <dbReference type="SAM" id="MobiDB-lite"/>
    </source>
</evidence>
<dbReference type="SMART" id="SM01161">
    <property type="entry name" value="DUF1767"/>
    <property type="match status" value="1"/>
</dbReference>
<evidence type="ECO:0000256" key="1">
    <source>
        <dbReference type="ARBA" id="ARBA00004123"/>
    </source>
</evidence>
<feature type="transmembrane region" description="Helical" evidence="4">
    <location>
        <begin position="424"/>
        <end position="444"/>
    </location>
</feature>
<name>A0AAP0NA70_LIQFO</name>
<feature type="region of interest" description="Disordered" evidence="3">
    <location>
        <begin position="222"/>
        <end position="339"/>
    </location>
</feature>
<evidence type="ECO:0000256" key="2">
    <source>
        <dbReference type="ARBA" id="ARBA00023242"/>
    </source>
</evidence>
<keyword evidence="2" id="KW-0539">Nucleus</keyword>
<dbReference type="Proteomes" id="UP001415857">
    <property type="component" value="Unassembled WGS sequence"/>
</dbReference>
<evidence type="ECO:0000259" key="5">
    <source>
        <dbReference type="Pfam" id="PF08585"/>
    </source>
</evidence>
<dbReference type="Gene3D" id="2.40.50.770">
    <property type="entry name" value="RecQ-mediated genome instability protein Rmi1, C-terminal domain"/>
    <property type="match status" value="1"/>
</dbReference>
<organism evidence="6 7">
    <name type="scientific">Liquidambar formosana</name>
    <name type="common">Formosan gum</name>
    <dbReference type="NCBI Taxonomy" id="63359"/>
    <lineage>
        <taxon>Eukaryota</taxon>
        <taxon>Viridiplantae</taxon>
        <taxon>Streptophyta</taxon>
        <taxon>Embryophyta</taxon>
        <taxon>Tracheophyta</taxon>
        <taxon>Spermatophyta</taxon>
        <taxon>Magnoliopsida</taxon>
        <taxon>eudicotyledons</taxon>
        <taxon>Gunneridae</taxon>
        <taxon>Pentapetalae</taxon>
        <taxon>Saxifragales</taxon>
        <taxon>Altingiaceae</taxon>
        <taxon>Liquidambar</taxon>
    </lineage>
</organism>
<sequence>MEISEASEALIETLKTRGWCFGDIDQVRATIIIQSALNDNCTVDSIESELANMDLRSIGAKSLPDPSALRKSSSLQGPKVLQVSSARDISRSSIEDRLKNSHNRRLLKLNLTDGYSDITAIEFTIVPSIPDDVVPGTKVRLENKAPIRYGILCLNPKVVTVIGGVVQSLHEEWQMNQKYSGFSRSSLRLSQESDTGGPPPFEKLQIEAPSLRFSQQGRFSHYPQSTSKWIGPTAVESGGNGETSQMGKHQNFGLKVDHKNNDQKTASFAKRTEEKPSNSEVRPKEDYPELTSKFTGPTAVEAGGNGEIRPMGKHQNFAERTEEKPSNSERRPKEVAESIPIQNQAAAQKLLQKMSNLNQDDRHSRGRKQRGKGKQEEPAVFTLAEWEKGKSEAKPLIRDDIPRTIRDEDLAWQLQNQFDMEDHVSIYAFLGAFVVIFCGYLILYSKHLKRVISRLGFGACKLMGPTSEIRFVDDSDDPVILAHPFYCSRCIYLFIIFGEMLERIFK</sequence>
<keyword evidence="4" id="KW-0472">Membrane</keyword>